<dbReference type="EMBL" id="CP005587">
    <property type="protein sequence ID" value="AGK58796.1"/>
    <property type="molecule type" value="Genomic_DNA"/>
</dbReference>
<dbReference type="Pfam" id="PF00583">
    <property type="entry name" value="Acetyltransf_1"/>
    <property type="match status" value="1"/>
</dbReference>
<gene>
    <name evidence="2" type="ORF">HYPDE_35623</name>
</gene>
<dbReference type="AlphaFoldDB" id="N0BE52"/>
<keyword evidence="3" id="KW-1185">Reference proteome</keyword>
<dbReference type="KEGG" id="hdt:HYPDE_35623"/>
<evidence type="ECO:0000259" key="1">
    <source>
        <dbReference type="Pfam" id="PF00583"/>
    </source>
</evidence>
<evidence type="ECO:0000313" key="3">
    <source>
        <dbReference type="Proteomes" id="UP000005952"/>
    </source>
</evidence>
<organism evidence="2 3">
    <name type="scientific">Hyphomicrobium denitrificans 1NES1</name>
    <dbReference type="NCBI Taxonomy" id="670307"/>
    <lineage>
        <taxon>Bacteria</taxon>
        <taxon>Pseudomonadati</taxon>
        <taxon>Pseudomonadota</taxon>
        <taxon>Alphaproteobacteria</taxon>
        <taxon>Hyphomicrobiales</taxon>
        <taxon>Hyphomicrobiaceae</taxon>
        <taxon>Hyphomicrobium</taxon>
    </lineage>
</organism>
<dbReference type="Proteomes" id="UP000005952">
    <property type="component" value="Chromosome"/>
</dbReference>
<protein>
    <recommendedName>
        <fullName evidence="1">N-acetyltransferase domain-containing protein</fullName>
    </recommendedName>
</protein>
<dbReference type="Gene3D" id="3.40.630.30">
    <property type="match status" value="1"/>
</dbReference>
<reference evidence="2 3" key="1">
    <citation type="journal article" date="2013" name="Genome Announc.">
        <title>Genome sequences for three denitrifying bacterial strains isolated from a uranium- and nitrate-contaminated subsurface environment.</title>
        <authorList>
            <person name="Venkatramanan R."/>
            <person name="Prakash O."/>
            <person name="Woyke T."/>
            <person name="Chain P."/>
            <person name="Goodwin L.A."/>
            <person name="Watson D."/>
            <person name="Brooks S."/>
            <person name="Kostka J.E."/>
            <person name="Green S.J."/>
        </authorList>
    </citation>
    <scope>NUCLEOTIDE SEQUENCE [LARGE SCALE GENOMIC DNA]</scope>
    <source>
        <strain evidence="2 3">1NES1</strain>
    </source>
</reference>
<dbReference type="SUPFAM" id="SSF55729">
    <property type="entry name" value="Acyl-CoA N-acyltransferases (Nat)"/>
    <property type="match status" value="1"/>
</dbReference>
<dbReference type="InterPro" id="IPR016181">
    <property type="entry name" value="Acyl_CoA_acyltransferase"/>
</dbReference>
<proteinExistence type="predicted"/>
<name>N0BE52_9HYPH</name>
<dbReference type="HOGENOM" id="CLU_111970_0_0_5"/>
<sequence length="214" mass="24585">MNPSTRYERLTFLRRDKSFDPEASQTALTLQFESEPVVKIQTKGRRTFFLRRHFSEEEESLVVYRVFVDEGSAAAGENEVGYCRLRQPENGIVTIAGAEVKEAFRKKGIATAVYDCIARDMERAGALLWPVSPTKMTDAEFKVWWRRSPALVFYYPHRERLGFEPRREFEALLNEGGVGAVRQVDARPAATSGFRNKLANLRRWFASKVLRAED</sequence>
<dbReference type="InterPro" id="IPR000182">
    <property type="entry name" value="GNAT_dom"/>
</dbReference>
<dbReference type="GO" id="GO:0016747">
    <property type="term" value="F:acyltransferase activity, transferring groups other than amino-acyl groups"/>
    <property type="evidence" value="ECO:0007669"/>
    <property type="project" value="InterPro"/>
</dbReference>
<feature type="domain" description="N-acetyltransferase" evidence="1">
    <location>
        <begin position="68"/>
        <end position="127"/>
    </location>
</feature>
<evidence type="ECO:0000313" key="2">
    <source>
        <dbReference type="EMBL" id="AGK58796.1"/>
    </source>
</evidence>
<accession>N0BE52</accession>